<evidence type="ECO:0000256" key="3">
    <source>
        <dbReference type="ARBA" id="ARBA00022729"/>
    </source>
</evidence>
<feature type="chain" id="PRO_5021891121" evidence="5">
    <location>
        <begin position="22"/>
        <end position="350"/>
    </location>
</feature>
<proteinExistence type="inferred from homology"/>
<dbReference type="PROSITE" id="PS51257">
    <property type="entry name" value="PROKAR_LIPOPROTEIN"/>
    <property type="match status" value="1"/>
</dbReference>
<evidence type="ECO:0000313" key="8">
    <source>
        <dbReference type="Proteomes" id="UP000317990"/>
    </source>
</evidence>
<evidence type="ECO:0000313" key="7">
    <source>
        <dbReference type="EMBL" id="TGG94523.1"/>
    </source>
</evidence>
<protein>
    <submittedName>
        <fullName evidence="7">Amino acid ABC transporter substrate-binding protein</fullName>
    </submittedName>
</protein>
<evidence type="ECO:0000256" key="4">
    <source>
        <dbReference type="RuleBase" id="RU003744"/>
    </source>
</evidence>
<evidence type="ECO:0000256" key="2">
    <source>
        <dbReference type="ARBA" id="ARBA00022448"/>
    </source>
</evidence>
<organism evidence="7 8">
    <name type="scientific">Aphanocapsa feldmannii 277cV</name>
    <dbReference type="NCBI Taxonomy" id="2507553"/>
    <lineage>
        <taxon>Bacteria</taxon>
        <taxon>Bacillati</taxon>
        <taxon>Cyanobacteriota</taxon>
        <taxon>Cyanophyceae</taxon>
        <taxon>Oscillatoriophycideae</taxon>
        <taxon>Chroococcales</taxon>
        <taxon>Microcystaceae</taxon>
        <taxon>Aphanocapsa</taxon>
    </lineage>
</organism>
<gene>
    <name evidence="7" type="ORF">ERJ67_02650</name>
</gene>
<feature type="signal peptide" evidence="5">
    <location>
        <begin position="1"/>
        <end position="21"/>
    </location>
</feature>
<reference evidence="7 8" key="1">
    <citation type="journal article" date="2019" name="mSystems">
        <title>Life at home and on the roam: Genomic adaptions reflect the dual lifestyle of an intracellular, facultative symbiont.</title>
        <authorList>
            <person name="Burgsdorf I."/>
        </authorList>
    </citation>
    <scope>NUCLEOTIDE SEQUENCE [LARGE SCALE GENOMIC DNA]</scope>
    <source>
        <strain evidence="7">277cV</strain>
    </source>
</reference>
<dbReference type="Gene3D" id="3.40.190.10">
    <property type="entry name" value="Periplasmic binding protein-like II"/>
    <property type="match status" value="2"/>
</dbReference>
<dbReference type="PROSITE" id="PS01039">
    <property type="entry name" value="SBP_BACTERIAL_3"/>
    <property type="match status" value="1"/>
</dbReference>
<dbReference type="InterPro" id="IPR051455">
    <property type="entry name" value="Bact_solute-bind_prot3"/>
</dbReference>
<accession>A0A524RQ35</accession>
<dbReference type="GO" id="GO:0006865">
    <property type="term" value="P:amino acid transport"/>
    <property type="evidence" value="ECO:0007669"/>
    <property type="project" value="TreeGrafter"/>
</dbReference>
<dbReference type="Proteomes" id="UP000317990">
    <property type="component" value="Unassembled WGS sequence"/>
</dbReference>
<keyword evidence="2" id="KW-0813">Transport</keyword>
<evidence type="ECO:0000256" key="5">
    <source>
        <dbReference type="SAM" id="SignalP"/>
    </source>
</evidence>
<feature type="domain" description="Solute-binding protein family 3/N-terminal" evidence="6">
    <location>
        <begin position="39"/>
        <end position="270"/>
    </location>
</feature>
<dbReference type="AlphaFoldDB" id="A0A524RQ35"/>
<evidence type="ECO:0000256" key="1">
    <source>
        <dbReference type="ARBA" id="ARBA00010333"/>
    </source>
</evidence>
<dbReference type="SUPFAM" id="SSF53850">
    <property type="entry name" value="Periplasmic binding protein-like II"/>
    <property type="match status" value="1"/>
</dbReference>
<dbReference type="CDD" id="cd13692">
    <property type="entry name" value="PBP2_BztA"/>
    <property type="match status" value="1"/>
</dbReference>
<name>A0A524RQ35_9CHRO</name>
<comment type="similarity">
    <text evidence="1 4">Belongs to the bacterial solute-binding protein 3 family.</text>
</comment>
<dbReference type="PANTHER" id="PTHR30085:SF7">
    <property type="entry name" value="AMINO-ACID ABC TRANSPORTER-BINDING PROTEIN YHDW-RELATED"/>
    <property type="match status" value="1"/>
</dbReference>
<dbReference type="PANTHER" id="PTHR30085">
    <property type="entry name" value="AMINO ACID ABC TRANSPORTER PERMEASE"/>
    <property type="match status" value="1"/>
</dbReference>
<comment type="caution">
    <text evidence="7">The sequence shown here is derived from an EMBL/GenBank/DDBJ whole genome shotgun (WGS) entry which is preliminary data.</text>
</comment>
<keyword evidence="3 5" id="KW-0732">Signal</keyword>
<dbReference type="InterPro" id="IPR001638">
    <property type="entry name" value="Solute-binding_3/MltF_N"/>
</dbReference>
<dbReference type="InterPro" id="IPR018313">
    <property type="entry name" value="SBP_3_CS"/>
</dbReference>
<dbReference type="EMBL" id="SRMO01000034">
    <property type="protein sequence ID" value="TGG94523.1"/>
    <property type="molecule type" value="Genomic_DNA"/>
</dbReference>
<sequence>MVRLLKRLAAVSLVSLLGACAGGAPESMSRLDTVKERGELQCGVSGKLPGFSFLRTDGSYDGIDVDICRAVAAVVLGDSSAVDYRQLSAPERFTALRSGEIDLLSRNTTATLSRDSEGGNGLTFAPVVFYDGQGLMVRADSGIATMEDLEGRTVCVGSGTTTERNLSDAFLAAGVNYNALKFQEKDQVASAYLQGRCESITSDRSGLASMRSGFDDPSAHRILNAVLSKEPLAPATVAGDPRWSDAVRWTIYGLIAAEEFGITSANIQAMVNAAAADPNQAAMRRFLGVDGGLGTKLGLPDDFVVRAVSAVGNYGEIYDRHLGPGSDVPIPRDLNSGYRDGGLHYAPPFN</sequence>
<dbReference type="SMART" id="SM00062">
    <property type="entry name" value="PBPb"/>
    <property type="match status" value="1"/>
</dbReference>
<dbReference type="Pfam" id="PF00497">
    <property type="entry name" value="SBP_bac_3"/>
    <property type="match status" value="1"/>
</dbReference>
<evidence type="ECO:0000259" key="6">
    <source>
        <dbReference type="SMART" id="SM00062"/>
    </source>
</evidence>